<feature type="region of interest" description="Disordered" evidence="2">
    <location>
        <begin position="118"/>
        <end position="138"/>
    </location>
</feature>
<dbReference type="EMBL" id="CP047588">
    <property type="protein sequence ID" value="QIE01921.1"/>
    <property type="molecule type" value="Genomic_DNA"/>
</dbReference>
<dbReference type="InterPro" id="IPR018648">
    <property type="entry name" value="DUF2076"/>
</dbReference>
<protein>
    <submittedName>
        <fullName evidence="3">DUF2076 family protein</fullName>
    </submittedName>
</protein>
<name>A0A6C1F647_BUCUN</name>
<organism evidence="3 4">
    <name type="scientific">Buchnera aphidicola subsp. Uroleucon sonchi</name>
    <dbReference type="NCBI Taxonomy" id="118118"/>
    <lineage>
        <taxon>Bacteria</taxon>
        <taxon>Pseudomonadati</taxon>
        <taxon>Pseudomonadota</taxon>
        <taxon>Gammaproteobacteria</taxon>
        <taxon>Enterobacterales</taxon>
        <taxon>Erwiniaceae</taxon>
        <taxon>Buchnera</taxon>
    </lineage>
</organism>
<evidence type="ECO:0000256" key="2">
    <source>
        <dbReference type="SAM" id="MobiDB-lite"/>
    </source>
</evidence>
<feature type="coiled-coil region" evidence="1">
    <location>
        <begin position="52"/>
        <end position="79"/>
    </location>
</feature>
<reference evidence="3 4" key="1">
    <citation type="submission" date="2020-01" db="EMBL/GenBank/DDBJ databases">
        <title>Complete genome of Buchnera aphidicola isolated from Chaitophorus populeti.</title>
        <authorList>
            <person name="Park J."/>
            <person name="Xi H."/>
        </authorList>
    </citation>
    <scope>NUCLEOTIDE SEQUENCE [LARGE SCALE GENOMIC DNA]</scope>
    <source>
        <strain evidence="3 4">UsonBac</strain>
    </source>
</reference>
<sequence length="247" mass="28139">MKDAEKNLIENLFYRLKQTELNSSERDISADNLIHNLVSKQPASPYYMTQTILIQETAIKKMSIKIEELEKKINNLNLDESNKKPSFLSSFFKTNPHFKSQSQSTDNSIWKNKESTAQSNYANHPNNSYSSVSPTANHSISNNRNNGFLSSALQTATGVAGGMILGNMLMNVFNHSKPEEEIFDTVHSSYTSVSDNHIEENFFNNNDKNDLISDKENNMHLNKYESVSDDFEDNNTDNFDINDDNFI</sequence>
<dbReference type="Proteomes" id="UP000502958">
    <property type="component" value="Chromosome"/>
</dbReference>
<proteinExistence type="predicted"/>
<evidence type="ECO:0000313" key="3">
    <source>
        <dbReference type="EMBL" id="QIE01921.1"/>
    </source>
</evidence>
<evidence type="ECO:0000256" key="1">
    <source>
        <dbReference type="SAM" id="Coils"/>
    </source>
</evidence>
<evidence type="ECO:0000313" key="4">
    <source>
        <dbReference type="Proteomes" id="UP000502958"/>
    </source>
</evidence>
<dbReference type="AlphaFoldDB" id="A0A6C1F647"/>
<dbReference type="RefSeq" id="WP_163119092.1">
    <property type="nucleotide sequence ID" value="NZ_CP047588.1"/>
</dbReference>
<keyword evidence="1" id="KW-0175">Coiled coil</keyword>
<accession>A0A6C1F647</accession>
<dbReference type="Pfam" id="PF09849">
    <property type="entry name" value="DUF2076"/>
    <property type="match status" value="1"/>
</dbReference>
<gene>
    <name evidence="3" type="ORF">GUU85_00850</name>
</gene>